<keyword evidence="6" id="KW-0539">Nucleus</keyword>
<dbReference type="InterPro" id="IPR025718">
    <property type="entry name" value="SAP30_Sin3-bd"/>
</dbReference>
<accession>C1FE75</accession>
<dbReference type="InterPro" id="IPR024145">
    <property type="entry name" value="His_deAcase_SAP30/SAP30L"/>
</dbReference>
<dbReference type="OrthoDB" id="510958at2759"/>
<proteinExistence type="inferred from homology"/>
<keyword evidence="10" id="KW-1185">Reference proteome</keyword>
<evidence type="ECO:0000256" key="3">
    <source>
        <dbReference type="ARBA" id="ARBA00022491"/>
    </source>
</evidence>
<feature type="domain" description="Histone deacetylase complex subunit SAP30 Sin3 binding" evidence="8">
    <location>
        <begin position="65"/>
        <end position="117"/>
    </location>
</feature>
<dbReference type="PANTHER" id="PTHR13286">
    <property type="entry name" value="SAP30"/>
    <property type="match status" value="1"/>
</dbReference>
<evidence type="ECO:0000256" key="4">
    <source>
        <dbReference type="ARBA" id="ARBA00023015"/>
    </source>
</evidence>
<dbReference type="PANTHER" id="PTHR13286:SF22">
    <property type="entry name" value="PHD-TYPE DOMAIN-CONTAINING PROTEIN"/>
    <property type="match status" value="1"/>
</dbReference>
<dbReference type="Gene3D" id="6.10.160.20">
    <property type="match status" value="1"/>
</dbReference>
<dbReference type="KEGG" id="mis:MICPUN_55340"/>
<comment type="similarity">
    <text evidence="2">Belongs to the SAP30 family.</text>
</comment>
<dbReference type="EMBL" id="CP001574">
    <property type="protein sequence ID" value="ACO68914.1"/>
    <property type="molecule type" value="Genomic_DNA"/>
</dbReference>
<evidence type="ECO:0000256" key="6">
    <source>
        <dbReference type="ARBA" id="ARBA00023242"/>
    </source>
</evidence>
<keyword evidence="3" id="KW-0678">Repressor</keyword>
<dbReference type="InterPro" id="IPR038291">
    <property type="entry name" value="SAP30_C_sf"/>
</dbReference>
<keyword evidence="4" id="KW-0805">Transcription regulation</keyword>
<sequence length="151" mass="16936">MDMEARRRSCRSSTEKVPSKEAKSAPDKRVEDERDGTTSDDEICDDVIPGNTKVVNENRADLSRLEPPSLRKYRRLYKLGEVQNGGTKEELMPAVVRHWNQTIIDEDETLIAFALALRKQAISGISSGLGANRANVTKTIARAGFKHRVRQ</sequence>
<organism evidence="9 10">
    <name type="scientific">Micromonas commoda (strain RCC299 / NOUM17 / CCMP2709)</name>
    <name type="common">Picoplanktonic green alga</name>
    <dbReference type="NCBI Taxonomy" id="296587"/>
    <lineage>
        <taxon>Eukaryota</taxon>
        <taxon>Viridiplantae</taxon>
        <taxon>Chlorophyta</taxon>
        <taxon>Mamiellophyceae</taxon>
        <taxon>Mamiellales</taxon>
        <taxon>Mamiellaceae</taxon>
        <taxon>Micromonas</taxon>
    </lineage>
</organism>
<evidence type="ECO:0000256" key="2">
    <source>
        <dbReference type="ARBA" id="ARBA00006283"/>
    </source>
</evidence>
<dbReference type="GeneID" id="8250183"/>
<protein>
    <recommendedName>
        <fullName evidence="8">Histone deacetylase complex subunit SAP30 Sin3 binding domain-containing protein</fullName>
    </recommendedName>
</protein>
<dbReference type="Pfam" id="PF13867">
    <property type="entry name" value="SAP30_Sin3_bdg"/>
    <property type="match status" value="1"/>
</dbReference>
<dbReference type="GO" id="GO:0005634">
    <property type="term" value="C:nucleus"/>
    <property type="evidence" value="ECO:0007669"/>
    <property type="project" value="UniProtKB-SubCell"/>
</dbReference>
<dbReference type="FunCoup" id="C1FE75">
    <property type="interactions" value="49"/>
</dbReference>
<dbReference type="RefSeq" id="XP_002507656.1">
    <property type="nucleotide sequence ID" value="XM_002507610.1"/>
</dbReference>
<dbReference type="AlphaFoldDB" id="C1FE75"/>
<evidence type="ECO:0000256" key="1">
    <source>
        <dbReference type="ARBA" id="ARBA00004123"/>
    </source>
</evidence>
<feature type="region of interest" description="Disordered" evidence="7">
    <location>
        <begin position="1"/>
        <end position="48"/>
    </location>
</feature>
<comment type="subcellular location">
    <subcellularLocation>
        <location evidence="1">Nucleus</location>
    </subcellularLocation>
</comment>
<evidence type="ECO:0000313" key="10">
    <source>
        <dbReference type="Proteomes" id="UP000002009"/>
    </source>
</evidence>
<evidence type="ECO:0000256" key="5">
    <source>
        <dbReference type="ARBA" id="ARBA00023163"/>
    </source>
</evidence>
<reference evidence="9 10" key="1">
    <citation type="journal article" date="2009" name="Science">
        <title>Green evolution and dynamic adaptations revealed by genomes of the marine picoeukaryotes Micromonas.</title>
        <authorList>
            <person name="Worden A.Z."/>
            <person name="Lee J.H."/>
            <person name="Mock T."/>
            <person name="Rouze P."/>
            <person name="Simmons M.P."/>
            <person name="Aerts A.L."/>
            <person name="Allen A.E."/>
            <person name="Cuvelier M.L."/>
            <person name="Derelle E."/>
            <person name="Everett M.V."/>
            <person name="Foulon E."/>
            <person name="Grimwood J."/>
            <person name="Gundlach H."/>
            <person name="Henrissat B."/>
            <person name="Napoli C."/>
            <person name="McDonald S.M."/>
            <person name="Parker M.S."/>
            <person name="Rombauts S."/>
            <person name="Salamov A."/>
            <person name="Von Dassow P."/>
            <person name="Badger J.H."/>
            <person name="Coutinho P.M."/>
            <person name="Demir E."/>
            <person name="Dubchak I."/>
            <person name="Gentemann C."/>
            <person name="Eikrem W."/>
            <person name="Gready J.E."/>
            <person name="John U."/>
            <person name="Lanier W."/>
            <person name="Lindquist E.A."/>
            <person name="Lucas S."/>
            <person name="Mayer K.F."/>
            <person name="Moreau H."/>
            <person name="Not F."/>
            <person name="Otillar R."/>
            <person name="Panaud O."/>
            <person name="Pangilinan J."/>
            <person name="Paulsen I."/>
            <person name="Piegu B."/>
            <person name="Poliakov A."/>
            <person name="Robbens S."/>
            <person name="Schmutz J."/>
            <person name="Toulza E."/>
            <person name="Wyss T."/>
            <person name="Zelensky A."/>
            <person name="Zhou K."/>
            <person name="Armbrust E.V."/>
            <person name="Bhattacharya D."/>
            <person name="Goodenough U.W."/>
            <person name="Van de Peer Y."/>
            <person name="Grigoriev I.V."/>
        </authorList>
    </citation>
    <scope>NUCLEOTIDE SEQUENCE [LARGE SCALE GENOMIC DNA]</scope>
    <source>
        <strain evidence="10">RCC299 / NOUM17</strain>
    </source>
</reference>
<gene>
    <name evidence="9" type="ORF">MICPUN_55340</name>
</gene>
<dbReference type="InParanoid" id="C1FE75"/>
<dbReference type="STRING" id="296587.C1FE75"/>
<name>C1FE75_MICCC</name>
<evidence type="ECO:0000313" key="9">
    <source>
        <dbReference type="EMBL" id="ACO68914.1"/>
    </source>
</evidence>
<dbReference type="eggNOG" id="ENOG502SBNP">
    <property type="taxonomic scope" value="Eukaryota"/>
</dbReference>
<dbReference type="Proteomes" id="UP000002009">
    <property type="component" value="Chromosome 1"/>
</dbReference>
<feature type="compositionally biased region" description="Basic and acidic residues" evidence="7">
    <location>
        <begin position="1"/>
        <end position="37"/>
    </location>
</feature>
<evidence type="ECO:0000256" key="7">
    <source>
        <dbReference type="SAM" id="MobiDB-lite"/>
    </source>
</evidence>
<keyword evidence="5" id="KW-0804">Transcription</keyword>
<evidence type="ECO:0000259" key="8">
    <source>
        <dbReference type="Pfam" id="PF13867"/>
    </source>
</evidence>